<name>A0A5C1K9G1_9CAUD</name>
<dbReference type="EMBL" id="MN106244">
    <property type="protein sequence ID" value="QEM42151.1"/>
    <property type="molecule type" value="Genomic_DNA"/>
</dbReference>
<evidence type="ECO:0000313" key="2">
    <source>
        <dbReference type="Proteomes" id="UP000324815"/>
    </source>
</evidence>
<sequence length="106" mass="11889">MKNVINDPKVIQEMCVDIMSAGAIPDAGNIQAYLNIRKDLWDGPDDVSIYSLSINHSRNELGNKVCLVEIQTVPNNERLRGKWPGVAANELAMEKVLRKFLAEKRP</sequence>
<accession>A0A5C1K9G1</accession>
<organism evidence="1 2">
    <name type="scientific">Klebsiella phage Soft</name>
    <dbReference type="NCBI Taxonomy" id="2601626"/>
    <lineage>
        <taxon>Viruses</taxon>
        <taxon>Duplodnaviria</taxon>
        <taxon>Heunggongvirae</taxon>
        <taxon>Uroviricota</taxon>
        <taxon>Caudoviricetes</taxon>
        <taxon>Casjensviridae</taxon>
        <taxon>Yonseivirus</taxon>
        <taxon>Yonseivirus soft</taxon>
    </lineage>
</organism>
<proteinExistence type="predicted"/>
<reference evidence="1" key="1">
    <citation type="submission" date="2019-06" db="EMBL/GenBank/DDBJ databases">
        <title>Complete genome sequence of Klebsiella pneumonaie chi-like phage Soft.</title>
        <authorList>
            <person name="Michalik J.A."/>
            <person name="Kohler B."/>
            <person name="Liu M."/>
            <person name="Gill J."/>
        </authorList>
    </citation>
    <scope>NUCLEOTIDE SEQUENCE [LARGE SCALE GENOMIC DNA]</scope>
</reference>
<gene>
    <name evidence="1" type="ORF">CPTSoftv3_033</name>
</gene>
<protein>
    <submittedName>
        <fullName evidence="1">Uncharacterized protein</fullName>
    </submittedName>
</protein>
<evidence type="ECO:0000313" key="1">
    <source>
        <dbReference type="EMBL" id="QEM42151.1"/>
    </source>
</evidence>
<dbReference type="Proteomes" id="UP000324815">
    <property type="component" value="Segment"/>
</dbReference>
<keyword evidence="2" id="KW-1185">Reference proteome</keyword>